<dbReference type="STRING" id="32473.ENSXCOP00000002906"/>
<evidence type="ECO:0000313" key="4">
    <source>
        <dbReference type="Proteomes" id="UP000261380"/>
    </source>
</evidence>
<organism evidence="3 4">
    <name type="scientific">Xiphophorus couchianus</name>
    <name type="common">Monterrey platyfish</name>
    <dbReference type="NCBI Taxonomy" id="32473"/>
    <lineage>
        <taxon>Eukaryota</taxon>
        <taxon>Metazoa</taxon>
        <taxon>Chordata</taxon>
        <taxon>Craniata</taxon>
        <taxon>Vertebrata</taxon>
        <taxon>Euteleostomi</taxon>
        <taxon>Actinopterygii</taxon>
        <taxon>Neopterygii</taxon>
        <taxon>Teleostei</taxon>
        <taxon>Neoteleostei</taxon>
        <taxon>Acanthomorphata</taxon>
        <taxon>Ovalentaria</taxon>
        <taxon>Atherinomorphae</taxon>
        <taxon>Cyprinodontiformes</taxon>
        <taxon>Poeciliidae</taxon>
        <taxon>Poeciliinae</taxon>
        <taxon>Xiphophorus</taxon>
    </lineage>
</organism>
<keyword evidence="2" id="KW-0175">Coiled coil</keyword>
<dbReference type="FunFam" id="3.30.70.1820:FF:000002">
    <property type="entry name" value="LINE-1 retrotransposable element ORF1 protein"/>
    <property type="match status" value="1"/>
</dbReference>
<dbReference type="Gene3D" id="3.30.70.1820">
    <property type="entry name" value="L1 transposable element, RRM domain"/>
    <property type="match status" value="1"/>
</dbReference>
<name>A0A3B5KZ51_9TELE</name>
<evidence type="ECO:0000313" key="3">
    <source>
        <dbReference type="Ensembl" id="ENSXCOP00000002906.1"/>
    </source>
</evidence>
<dbReference type="Ensembl" id="ENSXCOT00000002943.1">
    <property type="protein sequence ID" value="ENSXCOP00000002906.1"/>
    <property type="gene ID" value="ENSXCOG00000002318.1"/>
</dbReference>
<dbReference type="InterPro" id="IPR004244">
    <property type="entry name" value="Transposase_22"/>
</dbReference>
<reference evidence="3" key="1">
    <citation type="submission" date="2025-08" db="UniProtKB">
        <authorList>
            <consortium name="Ensembl"/>
        </authorList>
    </citation>
    <scope>IDENTIFICATION</scope>
</reference>
<dbReference type="Gene3D" id="1.20.5.340">
    <property type="match status" value="1"/>
</dbReference>
<proteinExistence type="inferred from homology"/>
<accession>A0A3B5KZ51</accession>
<dbReference type="GeneTree" id="ENSGT00940000167395"/>
<keyword evidence="4" id="KW-1185">Reference proteome</keyword>
<dbReference type="AlphaFoldDB" id="A0A3B5KZ51"/>
<dbReference type="PANTHER" id="PTHR11505">
    <property type="entry name" value="L1 TRANSPOSABLE ELEMENT-RELATED"/>
    <property type="match status" value="1"/>
</dbReference>
<evidence type="ECO:0008006" key="5">
    <source>
        <dbReference type="Google" id="ProtNLM"/>
    </source>
</evidence>
<sequence length="305" mass="34095">MDSISRRSQGVEGICFGSHLCFLWVMCSAEETVDDRTKLASLEVAKANTSPMCSPGPSATNEDVLSAISKLSSTVDMRFVELNGSISSLKAALSDICDRVTSTEAAVGSQDRRISELEKRHDSLAAQCSLQQAKLEDLEARSRRQNIRIVGIPEKAENGRPTDFVCKLLPKLLGENNFDRPIEVDRAHRSLTQAKEGKARAIIVRLHYFQEKERVLRLAREKSPLQYDGRSVFIFPDLTSAIMKKRQTFQAIKEQCRSKRIRYGFRYPAQFMVTVNNNTAKSCSIEIAQGRLLFLTILLPPGVLG</sequence>
<protein>
    <recommendedName>
        <fullName evidence="5">L1 transposable element RRM domain-containing protein</fullName>
    </recommendedName>
</protein>
<evidence type="ECO:0000256" key="2">
    <source>
        <dbReference type="SAM" id="Coils"/>
    </source>
</evidence>
<reference evidence="3" key="2">
    <citation type="submission" date="2025-09" db="UniProtKB">
        <authorList>
            <consortium name="Ensembl"/>
        </authorList>
    </citation>
    <scope>IDENTIFICATION</scope>
</reference>
<evidence type="ECO:0000256" key="1">
    <source>
        <dbReference type="ARBA" id="ARBA00061640"/>
    </source>
</evidence>
<dbReference type="Proteomes" id="UP000261380">
    <property type="component" value="Unplaced"/>
</dbReference>
<feature type="coiled-coil region" evidence="2">
    <location>
        <begin position="114"/>
        <end position="141"/>
    </location>
</feature>
<comment type="similarity">
    <text evidence="1">Belongs to the transposase 22 family.</text>
</comment>